<dbReference type="PRINTS" id="PR00412">
    <property type="entry name" value="EPOXHYDRLASE"/>
</dbReference>
<dbReference type="Gene3D" id="3.40.50.1820">
    <property type="entry name" value="alpha/beta hydrolase"/>
    <property type="match status" value="1"/>
</dbReference>
<dbReference type="AlphaFoldDB" id="A0A1U7JAK2"/>
<dbReference type="STRING" id="549789.NIES30_01605"/>
<dbReference type="PRINTS" id="PR00111">
    <property type="entry name" value="ABHYDROLASE"/>
</dbReference>
<dbReference type="Pfam" id="PF12697">
    <property type="entry name" value="Abhydrolase_6"/>
    <property type="match status" value="1"/>
</dbReference>
<sequence>MTASVLPVASTALSEATSIELAANVRIAAVNTPLLAAPIPTAYVAAGEDSGTPPLLLIHGFDSSLFEFRRLLPLLESRTWAVDLLGFGFSDRALVPDLSPGAIKLHLHSFWQQQIGRPVVLVGASMGGAAAIDFALTYPDAVAGLVLIDAAGFAAGPAMGNLMVPPLDSWATAFLRNPRVRRSISRQAYFDKTLVTADAELCAALHLQCPGWQEALIAFTKSGGYNFLTTKVPKIACPTLVIWGEQDRILGTKDARRFERAIPHSKLVWIANCGHVPHLEKPQETAAAIAPFIAQLAPTA</sequence>
<proteinExistence type="predicted"/>
<keyword evidence="3" id="KW-1185">Reference proteome</keyword>
<dbReference type="RefSeq" id="WP_073606622.1">
    <property type="nucleotide sequence ID" value="NZ_MRCG01000001.1"/>
</dbReference>
<name>A0A1U7JAK2_9CYAN</name>
<protein>
    <submittedName>
        <fullName evidence="2">2-hydroxy-6-oxohepta-2,4-dienoate hydrolase</fullName>
    </submittedName>
</protein>
<dbReference type="InterPro" id="IPR000073">
    <property type="entry name" value="AB_hydrolase_1"/>
</dbReference>
<dbReference type="Proteomes" id="UP000185557">
    <property type="component" value="Unassembled WGS sequence"/>
</dbReference>
<dbReference type="GO" id="GO:0016787">
    <property type="term" value="F:hydrolase activity"/>
    <property type="evidence" value="ECO:0007669"/>
    <property type="project" value="UniProtKB-KW"/>
</dbReference>
<dbReference type="InterPro" id="IPR029058">
    <property type="entry name" value="AB_hydrolase_fold"/>
</dbReference>
<feature type="domain" description="AB hydrolase-1" evidence="1">
    <location>
        <begin position="55"/>
        <end position="288"/>
    </location>
</feature>
<keyword evidence="2" id="KW-0378">Hydrolase</keyword>
<comment type="caution">
    <text evidence="2">The sequence shown here is derived from an EMBL/GenBank/DDBJ whole genome shotgun (WGS) entry which is preliminary data.</text>
</comment>
<dbReference type="EMBL" id="MRCG01000001">
    <property type="protein sequence ID" value="OKH50808.1"/>
    <property type="molecule type" value="Genomic_DNA"/>
</dbReference>
<dbReference type="PANTHER" id="PTHR43689:SF8">
    <property type="entry name" value="ALPHA_BETA-HYDROLASES SUPERFAMILY PROTEIN"/>
    <property type="match status" value="1"/>
</dbReference>
<dbReference type="InterPro" id="IPR000639">
    <property type="entry name" value="Epox_hydrolase-like"/>
</dbReference>
<dbReference type="PANTHER" id="PTHR43689">
    <property type="entry name" value="HYDROLASE"/>
    <property type="match status" value="1"/>
</dbReference>
<evidence type="ECO:0000259" key="1">
    <source>
        <dbReference type="Pfam" id="PF12697"/>
    </source>
</evidence>
<evidence type="ECO:0000313" key="3">
    <source>
        <dbReference type="Proteomes" id="UP000185557"/>
    </source>
</evidence>
<gene>
    <name evidence="2" type="ORF">NIES30_01605</name>
</gene>
<organism evidence="2 3">
    <name type="scientific">Phormidium tenue NIES-30</name>
    <dbReference type="NCBI Taxonomy" id="549789"/>
    <lineage>
        <taxon>Bacteria</taxon>
        <taxon>Bacillati</taxon>
        <taxon>Cyanobacteriota</taxon>
        <taxon>Cyanophyceae</taxon>
        <taxon>Oscillatoriophycideae</taxon>
        <taxon>Oscillatoriales</taxon>
        <taxon>Oscillatoriaceae</taxon>
        <taxon>Phormidium</taxon>
    </lineage>
</organism>
<accession>A0A1U7JAK2</accession>
<dbReference type="OrthoDB" id="9780765at2"/>
<reference evidence="2 3" key="1">
    <citation type="submission" date="2016-11" db="EMBL/GenBank/DDBJ databases">
        <title>Draft Genome Sequences of Nine Cyanobacterial Strains from Diverse Habitats.</title>
        <authorList>
            <person name="Zhu T."/>
            <person name="Hou S."/>
            <person name="Lu X."/>
            <person name="Hess W.R."/>
        </authorList>
    </citation>
    <scope>NUCLEOTIDE SEQUENCE [LARGE SCALE GENOMIC DNA]</scope>
    <source>
        <strain evidence="2 3">NIES-30</strain>
    </source>
</reference>
<evidence type="ECO:0000313" key="2">
    <source>
        <dbReference type="EMBL" id="OKH50808.1"/>
    </source>
</evidence>
<dbReference type="SUPFAM" id="SSF53474">
    <property type="entry name" value="alpha/beta-Hydrolases"/>
    <property type="match status" value="1"/>
</dbReference>